<dbReference type="InterPro" id="IPR036866">
    <property type="entry name" value="RibonucZ/Hydroxyglut_hydro"/>
</dbReference>
<comment type="caution">
    <text evidence="7">The sequence shown here is derived from an EMBL/GenBank/DDBJ whole genome shotgun (WGS) entry which is preliminary data.</text>
</comment>
<accession>A0A5M3ZG24</accession>
<dbReference type="GO" id="GO:0016787">
    <property type="term" value="F:hydrolase activity"/>
    <property type="evidence" value="ECO:0007669"/>
    <property type="project" value="UniProtKB-KW"/>
</dbReference>
<dbReference type="AlphaFoldDB" id="A0A5M3ZG24"/>
<dbReference type="CDD" id="cd07730">
    <property type="entry name" value="metallo-hydrolase-like_MBL-fold"/>
    <property type="match status" value="1"/>
</dbReference>
<keyword evidence="4" id="KW-0378">Hydrolase</keyword>
<evidence type="ECO:0000259" key="6">
    <source>
        <dbReference type="Pfam" id="PF00753"/>
    </source>
</evidence>
<dbReference type="VEuPathDB" id="FungiDB:ATEG_10000"/>
<protein>
    <recommendedName>
        <fullName evidence="6">Metallo-beta-lactamase domain-containing protein</fullName>
    </recommendedName>
</protein>
<feature type="domain" description="Metallo-beta-lactamase" evidence="6">
    <location>
        <begin position="42"/>
        <end position="240"/>
    </location>
</feature>
<name>A0A5M3ZG24_ASPTE</name>
<keyword evidence="5" id="KW-0862">Zinc</keyword>
<dbReference type="PANTHER" id="PTHR42978:SF2">
    <property type="entry name" value="102 KBASES UNSTABLE REGION: FROM 1 TO 119443"/>
    <property type="match status" value="1"/>
</dbReference>
<proteinExistence type="inferred from homology"/>
<evidence type="ECO:0000256" key="2">
    <source>
        <dbReference type="ARBA" id="ARBA00007749"/>
    </source>
</evidence>
<keyword evidence="8" id="KW-1185">Reference proteome</keyword>
<dbReference type="InterPro" id="IPR001279">
    <property type="entry name" value="Metallo-B-lactamas"/>
</dbReference>
<evidence type="ECO:0000256" key="1">
    <source>
        <dbReference type="ARBA" id="ARBA00001947"/>
    </source>
</evidence>
<dbReference type="PANTHER" id="PTHR42978">
    <property type="entry name" value="QUORUM-QUENCHING LACTONASE YTNP-RELATED-RELATED"/>
    <property type="match status" value="1"/>
</dbReference>
<evidence type="ECO:0000256" key="4">
    <source>
        <dbReference type="ARBA" id="ARBA00022801"/>
    </source>
</evidence>
<dbReference type="SUPFAM" id="SSF56281">
    <property type="entry name" value="Metallo-hydrolase/oxidoreductase"/>
    <property type="match status" value="1"/>
</dbReference>
<evidence type="ECO:0000313" key="7">
    <source>
        <dbReference type="EMBL" id="GFF21468.1"/>
    </source>
</evidence>
<dbReference type="OrthoDB" id="10250730at2759"/>
<dbReference type="Gene3D" id="3.60.15.10">
    <property type="entry name" value="Ribonuclease Z/Hydroxyacylglutathione hydrolase-like"/>
    <property type="match status" value="1"/>
</dbReference>
<dbReference type="Pfam" id="PF00753">
    <property type="entry name" value="Lactamase_B"/>
    <property type="match status" value="1"/>
</dbReference>
<dbReference type="InterPro" id="IPR051013">
    <property type="entry name" value="MBL_superfamily_lactonases"/>
</dbReference>
<reference evidence="7 8" key="1">
    <citation type="submission" date="2020-01" db="EMBL/GenBank/DDBJ databases">
        <title>Aspergillus terreus IFO 6365 whole genome shotgun sequence.</title>
        <authorList>
            <person name="Kanamasa S."/>
            <person name="Takahashi H."/>
        </authorList>
    </citation>
    <scope>NUCLEOTIDE SEQUENCE [LARGE SCALE GENOMIC DNA]</scope>
    <source>
        <strain evidence="7 8">IFO 6365</strain>
    </source>
</reference>
<comment type="cofactor">
    <cofactor evidence="1">
        <name>Zn(2+)</name>
        <dbReference type="ChEBI" id="CHEBI:29105"/>
    </cofactor>
</comment>
<sequence>MSNTTTVTVHALDAGSLTLPERLFVTPVDDVSAKKTVPSLSFLIQHTSPIDGRTTRLVFDLGIRRDPSLYSEPICKHALTRQPLYGYPDVVTSLAQGGLHPSDVDLVILSHVHWDHVGMPSDFADSHFVVGNGALDVLSGKVKIGNGSHSHFEADLLPSNRTIELPSPVHGVACHGDGDESAQRSSKFPHLNFSTWAPLQHFSHAIDLFADQSVYIVDAPGHLPGHINLLCRVGGDRYVYLAGDACHDRRLLTGEKAIAEWDDPTVAGRTCCIHADRGMAMDTIRDIRRLEKGETELGPVETVFAHDDQWALEAREKGRYFPGSL</sequence>
<organism evidence="7 8">
    <name type="scientific">Aspergillus terreus</name>
    <dbReference type="NCBI Taxonomy" id="33178"/>
    <lineage>
        <taxon>Eukaryota</taxon>
        <taxon>Fungi</taxon>
        <taxon>Dikarya</taxon>
        <taxon>Ascomycota</taxon>
        <taxon>Pezizomycotina</taxon>
        <taxon>Eurotiomycetes</taxon>
        <taxon>Eurotiomycetidae</taxon>
        <taxon>Eurotiales</taxon>
        <taxon>Aspergillaceae</taxon>
        <taxon>Aspergillus</taxon>
        <taxon>Aspergillus subgen. Circumdati</taxon>
    </lineage>
</organism>
<dbReference type="EMBL" id="BLJY01000015">
    <property type="protein sequence ID" value="GFF21468.1"/>
    <property type="molecule type" value="Genomic_DNA"/>
</dbReference>
<gene>
    <name evidence="7" type="ORF">ATEIFO6365_0015003900</name>
</gene>
<evidence type="ECO:0000313" key="8">
    <source>
        <dbReference type="Proteomes" id="UP000452235"/>
    </source>
</evidence>
<evidence type="ECO:0000256" key="5">
    <source>
        <dbReference type="ARBA" id="ARBA00022833"/>
    </source>
</evidence>
<dbReference type="Proteomes" id="UP000452235">
    <property type="component" value="Unassembled WGS sequence"/>
</dbReference>
<evidence type="ECO:0000256" key="3">
    <source>
        <dbReference type="ARBA" id="ARBA00022723"/>
    </source>
</evidence>
<comment type="similarity">
    <text evidence="2">Belongs to the metallo-beta-lactamase superfamily.</text>
</comment>
<dbReference type="GO" id="GO:0046872">
    <property type="term" value="F:metal ion binding"/>
    <property type="evidence" value="ECO:0007669"/>
    <property type="project" value="UniProtKB-KW"/>
</dbReference>
<keyword evidence="3" id="KW-0479">Metal-binding</keyword>